<evidence type="ECO:0000313" key="1">
    <source>
        <dbReference type="EMBL" id="MEQ6357070.1"/>
    </source>
</evidence>
<organism evidence="1 2">
    <name type="scientific">Lysinibacillus zambalensis</name>
    <dbReference type="NCBI Taxonomy" id="3160866"/>
    <lineage>
        <taxon>Bacteria</taxon>
        <taxon>Bacillati</taxon>
        <taxon>Bacillota</taxon>
        <taxon>Bacilli</taxon>
        <taxon>Bacillales</taxon>
        <taxon>Bacillaceae</taxon>
        <taxon>Lysinibacillus</taxon>
    </lineage>
</organism>
<gene>
    <name evidence="1" type="ORF">ABNX05_20785</name>
</gene>
<comment type="caution">
    <text evidence="1">The sequence shown here is derived from an EMBL/GenBank/DDBJ whole genome shotgun (WGS) entry which is preliminary data.</text>
</comment>
<sequence>MQLSIGNGRLAYKLIFRKSALVEDIADIFEFDEYLKFVEIKQFGHYTNWFKSL</sequence>
<proteinExistence type="predicted"/>
<protein>
    <submittedName>
        <fullName evidence="1">Uncharacterized protein</fullName>
    </submittedName>
</protein>
<evidence type="ECO:0000313" key="2">
    <source>
        <dbReference type="Proteomes" id="UP001478862"/>
    </source>
</evidence>
<accession>A0ABV1MX26</accession>
<name>A0ABV1MX26_9BACI</name>
<dbReference type="Proteomes" id="UP001478862">
    <property type="component" value="Unassembled WGS sequence"/>
</dbReference>
<dbReference type="RefSeq" id="WP_349661447.1">
    <property type="nucleotide sequence ID" value="NZ_JBEGDG010000020.1"/>
</dbReference>
<keyword evidence="2" id="KW-1185">Reference proteome</keyword>
<reference evidence="1 2" key="1">
    <citation type="submission" date="2024-06" db="EMBL/GenBank/DDBJ databases">
        <title>Lysinibacillus zambalefons sp. nov., a Novel Firmicute Isolated from the Poon Bato Zambales Hyperalkaline Spring.</title>
        <authorList>
            <person name="Aja J.A."/>
            <person name="Lazaro J.E.H."/>
            <person name="Llorin L.D."/>
            <person name="Lim K.R."/>
            <person name="Teodosio J."/>
            <person name="Dalisay D.S."/>
        </authorList>
    </citation>
    <scope>NUCLEOTIDE SEQUENCE [LARGE SCALE GENOMIC DNA]</scope>
    <source>
        <strain evidence="1 2">M3</strain>
    </source>
</reference>
<dbReference type="EMBL" id="JBEGDG010000020">
    <property type="protein sequence ID" value="MEQ6357070.1"/>
    <property type="molecule type" value="Genomic_DNA"/>
</dbReference>